<evidence type="ECO:0000256" key="4">
    <source>
        <dbReference type="SAM" id="MobiDB-lite"/>
    </source>
</evidence>
<name>E4NJV0_KITSK</name>
<dbReference type="Pfam" id="PF01638">
    <property type="entry name" value="HxlR"/>
    <property type="match status" value="1"/>
</dbReference>
<keyword evidence="7" id="KW-1185">Reference proteome</keyword>
<dbReference type="HOGENOM" id="CLU_1560909_0_0_11"/>
<proteinExistence type="predicted"/>
<sequence>MNARVKELTGGLPVDVNSAACASRGILEHVTSRWAVLVLAVLLDGTHRFSELRRAVGGVSEKMLAQTLQTLEQDGLVRREAHAVIPPRVDYSLTPLGEEAARQVWALARWVESRVPEVLAARAAHAETKARAQSQPQSQRQPQTQAEARPRPSGRVAGGRAKANDAAAQAG</sequence>
<keyword evidence="2" id="KW-0238">DNA-binding</keyword>
<dbReference type="InterPro" id="IPR036390">
    <property type="entry name" value="WH_DNA-bd_sf"/>
</dbReference>
<feature type="domain" description="HTH hxlR-type" evidence="5">
    <location>
        <begin position="21"/>
        <end position="119"/>
    </location>
</feature>
<dbReference type="eggNOG" id="COG1733">
    <property type="taxonomic scope" value="Bacteria"/>
</dbReference>
<evidence type="ECO:0000313" key="7">
    <source>
        <dbReference type="Proteomes" id="UP000007076"/>
    </source>
</evidence>
<dbReference type="Gene3D" id="1.10.10.10">
    <property type="entry name" value="Winged helix-like DNA-binding domain superfamily/Winged helix DNA-binding domain"/>
    <property type="match status" value="1"/>
</dbReference>
<gene>
    <name evidence="6" type="ordered locus">KSE_74940</name>
</gene>
<dbReference type="GO" id="GO:0003677">
    <property type="term" value="F:DNA binding"/>
    <property type="evidence" value="ECO:0007669"/>
    <property type="project" value="UniProtKB-KW"/>
</dbReference>
<feature type="region of interest" description="Disordered" evidence="4">
    <location>
        <begin position="124"/>
        <end position="171"/>
    </location>
</feature>
<feature type="compositionally biased region" description="Low complexity" evidence="4">
    <location>
        <begin position="131"/>
        <end position="143"/>
    </location>
</feature>
<dbReference type="InterPro" id="IPR002577">
    <property type="entry name" value="HTH_HxlR"/>
</dbReference>
<evidence type="ECO:0000313" key="6">
    <source>
        <dbReference type="EMBL" id="BAJ33248.1"/>
    </source>
</evidence>
<dbReference type="InterPro" id="IPR036388">
    <property type="entry name" value="WH-like_DNA-bd_sf"/>
</dbReference>
<evidence type="ECO:0000259" key="5">
    <source>
        <dbReference type="PROSITE" id="PS51118"/>
    </source>
</evidence>
<dbReference type="KEGG" id="ksk:KSE_74940"/>
<evidence type="ECO:0000256" key="2">
    <source>
        <dbReference type="ARBA" id="ARBA00023125"/>
    </source>
</evidence>
<keyword evidence="3" id="KW-0804">Transcription</keyword>
<keyword evidence="1" id="KW-0805">Transcription regulation</keyword>
<reference evidence="6 7" key="1">
    <citation type="journal article" date="2010" name="DNA Res.">
        <title>Genome sequence of Kitasatospora setae NBRC 14216T: an evolutionary snapshot of the family Streptomycetaceae.</title>
        <authorList>
            <person name="Ichikawa N."/>
            <person name="Oguchi A."/>
            <person name="Ikeda H."/>
            <person name="Ishikawa J."/>
            <person name="Kitani S."/>
            <person name="Watanabe Y."/>
            <person name="Nakamura S."/>
            <person name="Katano Y."/>
            <person name="Kishi E."/>
            <person name="Sasagawa M."/>
            <person name="Ankai A."/>
            <person name="Fukui S."/>
            <person name="Hashimoto Y."/>
            <person name="Kamata S."/>
            <person name="Otoguro M."/>
            <person name="Tanikawa S."/>
            <person name="Nihira T."/>
            <person name="Horinouchi S."/>
            <person name="Ohnishi Y."/>
            <person name="Hayakawa M."/>
            <person name="Kuzuyama T."/>
            <person name="Arisawa A."/>
            <person name="Nomoto F."/>
            <person name="Miura H."/>
            <person name="Takahashi Y."/>
            <person name="Fujita N."/>
        </authorList>
    </citation>
    <scope>NUCLEOTIDE SEQUENCE [LARGE SCALE GENOMIC DNA]</scope>
    <source>
        <strain evidence="7">ATCC 33774 / DSM 43861 / JCM 3304 / KCC A-0304 / NBRC 14216 / KM-6054</strain>
    </source>
</reference>
<evidence type="ECO:0000256" key="1">
    <source>
        <dbReference type="ARBA" id="ARBA00023015"/>
    </source>
</evidence>
<dbReference type="AlphaFoldDB" id="E4NJV0"/>
<feature type="compositionally biased region" description="Low complexity" evidence="4">
    <location>
        <begin position="158"/>
        <end position="171"/>
    </location>
</feature>
<dbReference type="Proteomes" id="UP000007076">
    <property type="component" value="Chromosome"/>
</dbReference>
<dbReference type="STRING" id="452652.KSE_74940"/>
<accession>E4NJV0</accession>
<evidence type="ECO:0000256" key="3">
    <source>
        <dbReference type="ARBA" id="ARBA00023163"/>
    </source>
</evidence>
<protein>
    <submittedName>
        <fullName evidence="6">Putative HxlR family transcriptional regulator</fullName>
    </submittedName>
</protein>
<dbReference type="PROSITE" id="PS51118">
    <property type="entry name" value="HTH_HXLR"/>
    <property type="match status" value="1"/>
</dbReference>
<dbReference type="SUPFAM" id="SSF46785">
    <property type="entry name" value="Winged helix' DNA-binding domain"/>
    <property type="match status" value="1"/>
</dbReference>
<dbReference type="PANTHER" id="PTHR33204:SF37">
    <property type="entry name" value="HTH-TYPE TRANSCRIPTIONAL REGULATOR YODB"/>
    <property type="match status" value="1"/>
</dbReference>
<dbReference type="PANTHER" id="PTHR33204">
    <property type="entry name" value="TRANSCRIPTIONAL REGULATOR, MARR FAMILY"/>
    <property type="match status" value="1"/>
</dbReference>
<organism evidence="6 7">
    <name type="scientific">Kitasatospora setae (strain ATCC 33774 / DSM 43861 / JCM 3304 / KCC A-0304 / NBRC 14216 / KM-6054)</name>
    <name type="common">Streptomyces setae</name>
    <dbReference type="NCBI Taxonomy" id="452652"/>
    <lineage>
        <taxon>Bacteria</taxon>
        <taxon>Bacillati</taxon>
        <taxon>Actinomycetota</taxon>
        <taxon>Actinomycetes</taxon>
        <taxon>Kitasatosporales</taxon>
        <taxon>Streptomycetaceae</taxon>
        <taxon>Kitasatospora</taxon>
    </lineage>
</organism>
<dbReference type="EMBL" id="AP010968">
    <property type="protein sequence ID" value="BAJ33248.1"/>
    <property type="molecule type" value="Genomic_DNA"/>
</dbReference>